<proteinExistence type="predicted"/>
<feature type="domain" description="Reverse transcriptase" evidence="1">
    <location>
        <begin position="89"/>
        <end position="376"/>
    </location>
</feature>
<protein>
    <submittedName>
        <fullName evidence="2">Reverse transcriptase</fullName>
    </submittedName>
</protein>
<reference evidence="2" key="1">
    <citation type="submission" date="2020-09" db="EMBL/GenBank/DDBJ databases">
        <title>Genome-Enabled Discovery of Anthraquinone Biosynthesis in Senna tora.</title>
        <authorList>
            <person name="Kang S.-H."/>
            <person name="Pandey R.P."/>
            <person name="Lee C.-M."/>
            <person name="Sim J.-S."/>
            <person name="Jeong J.-T."/>
            <person name="Choi B.-S."/>
            <person name="Jung M."/>
            <person name="Ginzburg D."/>
            <person name="Zhao K."/>
            <person name="Won S.Y."/>
            <person name="Oh T.-J."/>
            <person name="Yu Y."/>
            <person name="Kim N.-H."/>
            <person name="Lee O.R."/>
            <person name="Lee T.-H."/>
            <person name="Bashyal P."/>
            <person name="Kim T.-S."/>
            <person name="Lee W.-H."/>
            <person name="Kawkins C."/>
            <person name="Kim C.-K."/>
            <person name="Kim J.S."/>
            <person name="Ahn B.O."/>
            <person name="Rhee S.Y."/>
            <person name="Sohng J.K."/>
        </authorList>
    </citation>
    <scope>NUCLEOTIDE SEQUENCE</scope>
    <source>
        <tissue evidence="2">Leaf</tissue>
    </source>
</reference>
<name>A0A834XF93_9FABA</name>
<dbReference type="CDD" id="cd01650">
    <property type="entry name" value="RT_nLTR_like"/>
    <property type="match status" value="1"/>
</dbReference>
<dbReference type="PANTHER" id="PTHR31635">
    <property type="entry name" value="REVERSE TRANSCRIPTASE DOMAIN-CONTAINING PROTEIN-RELATED"/>
    <property type="match status" value="1"/>
</dbReference>
<dbReference type="SUPFAM" id="SSF56672">
    <property type="entry name" value="DNA/RNA polymerases"/>
    <property type="match status" value="1"/>
</dbReference>
<keyword evidence="2" id="KW-0808">Transferase</keyword>
<sequence length="398" mass="44764">MEIRNFFISLYTPSVITEDIKNYLNIAILPSIDSSHQVSLCALPSLVEIKNVINYLHPLKAPGIDGFHAIFYQKSWDLINEGLISKIRNIFNCSRIPPDWGKTLITLIPKIENASHPSHYRPIGLCQTQYKILSKLLANRIKPLLSNIISPFQGAYVKGQHTSDLFITAQETIHSMHKSTSKICWMVIKLDIQKAFDTISWSFIQQMLTAFKFPIPFINLIMSCLQSASYSILINNKQTDFFAPGRGIRQGDPISPYLFILAMEFLSQSIQQQIQRNNWKPFKFRNSNLKISHLLFADDILLFSKADRKGCQIISDTLSNFSKVSARVLRKGIGLKFLNRDVAADGNVRESGDVGGGLGKNALAKYGRTSKAGLTVLQHLPQFISLSVWQASNPPDPP</sequence>
<evidence type="ECO:0000313" key="3">
    <source>
        <dbReference type="Proteomes" id="UP000634136"/>
    </source>
</evidence>
<evidence type="ECO:0000259" key="1">
    <source>
        <dbReference type="PROSITE" id="PS50878"/>
    </source>
</evidence>
<accession>A0A834XF93</accession>
<keyword evidence="2" id="KW-0548">Nucleotidyltransferase</keyword>
<gene>
    <name evidence="2" type="ORF">G2W53_001280</name>
</gene>
<dbReference type="GO" id="GO:0003964">
    <property type="term" value="F:RNA-directed DNA polymerase activity"/>
    <property type="evidence" value="ECO:0007669"/>
    <property type="project" value="UniProtKB-KW"/>
</dbReference>
<organism evidence="2 3">
    <name type="scientific">Senna tora</name>
    <dbReference type="NCBI Taxonomy" id="362788"/>
    <lineage>
        <taxon>Eukaryota</taxon>
        <taxon>Viridiplantae</taxon>
        <taxon>Streptophyta</taxon>
        <taxon>Embryophyta</taxon>
        <taxon>Tracheophyta</taxon>
        <taxon>Spermatophyta</taxon>
        <taxon>Magnoliopsida</taxon>
        <taxon>eudicotyledons</taxon>
        <taxon>Gunneridae</taxon>
        <taxon>Pentapetalae</taxon>
        <taxon>rosids</taxon>
        <taxon>fabids</taxon>
        <taxon>Fabales</taxon>
        <taxon>Fabaceae</taxon>
        <taxon>Caesalpinioideae</taxon>
        <taxon>Cassia clade</taxon>
        <taxon>Senna</taxon>
    </lineage>
</organism>
<keyword evidence="3" id="KW-1185">Reference proteome</keyword>
<dbReference type="InterPro" id="IPR043502">
    <property type="entry name" value="DNA/RNA_pol_sf"/>
</dbReference>
<dbReference type="Proteomes" id="UP000634136">
    <property type="component" value="Unassembled WGS sequence"/>
</dbReference>
<keyword evidence="2" id="KW-0695">RNA-directed DNA polymerase</keyword>
<dbReference type="Pfam" id="PF00078">
    <property type="entry name" value="RVT_1"/>
    <property type="match status" value="1"/>
</dbReference>
<dbReference type="AlphaFoldDB" id="A0A834XF93"/>
<dbReference type="EMBL" id="JAAIUW010000001">
    <property type="protein sequence ID" value="KAF7844375.1"/>
    <property type="molecule type" value="Genomic_DNA"/>
</dbReference>
<evidence type="ECO:0000313" key="2">
    <source>
        <dbReference type="EMBL" id="KAF7844375.1"/>
    </source>
</evidence>
<dbReference type="InterPro" id="IPR000477">
    <property type="entry name" value="RT_dom"/>
</dbReference>
<dbReference type="PROSITE" id="PS50878">
    <property type="entry name" value="RT_POL"/>
    <property type="match status" value="1"/>
</dbReference>
<comment type="caution">
    <text evidence="2">The sequence shown here is derived from an EMBL/GenBank/DDBJ whole genome shotgun (WGS) entry which is preliminary data.</text>
</comment>
<dbReference type="PANTHER" id="PTHR31635:SF196">
    <property type="entry name" value="REVERSE TRANSCRIPTASE DOMAIN-CONTAINING PROTEIN-RELATED"/>
    <property type="match status" value="1"/>
</dbReference>
<dbReference type="OrthoDB" id="1435695at2759"/>